<comment type="function">
    <text evidence="9">Role in flagellar biosynthesis.</text>
</comment>
<keyword evidence="6 9" id="KW-1133">Transmembrane helix</keyword>
<comment type="similarity">
    <text evidence="2 9">Belongs to the FliQ/MopD/SpaQ family.</text>
</comment>
<dbReference type="Pfam" id="PF01313">
    <property type="entry name" value="Bac_export_3"/>
    <property type="match status" value="1"/>
</dbReference>
<dbReference type="Proteomes" id="UP001144256">
    <property type="component" value="Unassembled WGS sequence"/>
</dbReference>
<evidence type="ECO:0000313" key="10">
    <source>
        <dbReference type="EMBL" id="GKX28971.1"/>
    </source>
</evidence>
<feature type="transmembrane region" description="Helical" evidence="9">
    <location>
        <begin position="12"/>
        <end position="38"/>
    </location>
</feature>
<reference evidence="10" key="1">
    <citation type="submission" date="2022-06" db="EMBL/GenBank/DDBJ databases">
        <title>Vallitalea longa sp. nov., an anaerobic bacterium isolated from marine sediment.</title>
        <authorList>
            <person name="Hirano S."/>
            <person name="Terahara T."/>
            <person name="Mori K."/>
            <person name="Hamada M."/>
            <person name="Matsumoto R."/>
            <person name="Kobayashi T."/>
        </authorList>
    </citation>
    <scope>NUCLEOTIDE SEQUENCE</scope>
    <source>
        <strain evidence="10">SH18-1</strain>
    </source>
</reference>
<keyword evidence="11" id="KW-1185">Reference proteome</keyword>
<keyword evidence="10" id="KW-0969">Cilium</keyword>
<name>A0A9W5YA74_9FIRM</name>
<dbReference type="PRINTS" id="PR00952">
    <property type="entry name" value="TYPE3IMQPROT"/>
</dbReference>
<dbReference type="RefSeq" id="WP_281813976.1">
    <property type="nucleotide sequence ID" value="NZ_BRLB01000002.1"/>
</dbReference>
<evidence type="ECO:0000256" key="8">
    <source>
        <dbReference type="ARBA" id="ARBA00023143"/>
    </source>
</evidence>
<evidence type="ECO:0000256" key="6">
    <source>
        <dbReference type="ARBA" id="ARBA00022989"/>
    </source>
</evidence>
<dbReference type="PANTHER" id="PTHR34040">
    <property type="entry name" value="FLAGELLAR BIOSYNTHETIC PROTEIN FLIQ"/>
    <property type="match status" value="1"/>
</dbReference>
<dbReference type="GO" id="GO:0005886">
    <property type="term" value="C:plasma membrane"/>
    <property type="evidence" value="ECO:0007669"/>
    <property type="project" value="UniProtKB-SubCell"/>
</dbReference>
<keyword evidence="8 9" id="KW-0975">Bacterial flagellum</keyword>
<keyword evidence="10" id="KW-0282">Flagellum</keyword>
<comment type="subcellular location">
    <subcellularLocation>
        <location evidence="1 9">Cell membrane</location>
        <topology evidence="1">Multi-pass membrane protein</topology>
    </subcellularLocation>
    <subcellularLocation>
        <location evidence="9">Bacterial flagellum basal body</location>
    </subcellularLocation>
</comment>
<dbReference type="InterPro" id="IPR006305">
    <property type="entry name" value="FliQ"/>
</dbReference>
<protein>
    <recommendedName>
        <fullName evidence="3 9">Flagellar biosynthetic protein FliQ</fullName>
    </recommendedName>
</protein>
<dbReference type="AlphaFoldDB" id="A0A9W5YA74"/>
<dbReference type="PIRSF" id="PIRSF004669">
    <property type="entry name" value="FliQ"/>
    <property type="match status" value="1"/>
</dbReference>
<proteinExistence type="inferred from homology"/>
<keyword evidence="5 9" id="KW-0812">Transmembrane</keyword>
<evidence type="ECO:0000256" key="2">
    <source>
        <dbReference type="ARBA" id="ARBA00006156"/>
    </source>
</evidence>
<organism evidence="10 11">
    <name type="scientific">Vallitalea longa</name>
    <dbReference type="NCBI Taxonomy" id="2936439"/>
    <lineage>
        <taxon>Bacteria</taxon>
        <taxon>Bacillati</taxon>
        <taxon>Bacillota</taxon>
        <taxon>Clostridia</taxon>
        <taxon>Lachnospirales</taxon>
        <taxon>Vallitaleaceae</taxon>
        <taxon>Vallitalea</taxon>
    </lineage>
</organism>
<dbReference type="NCBIfam" id="TIGR01402">
    <property type="entry name" value="fliQ"/>
    <property type="match status" value="1"/>
</dbReference>
<keyword evidence="7 9" id="KW-0472">Membrane</keyword>
<comment type="caution">
    <text evidence="10">The sequence shown here is derived from an EMBL/GenBank/DDBJ whole genome shotgun (WGS) entry which is preliminary data.</text>
</comment>
<evidence type="ECO:0000313" key="11">
    <source>
        <dbReference type="Proteomes" id="UP001144256"/>
    </source>
</evidence>
<sequence length="90" mass="9835">MNQDMIIDVAREALMTVISVAGPLLLLALVVGLIVSIFQTVTSIQEPTLAFVPKILAVFLGLILFGPWMLNKLLTLITSLYSQFGSFIIK</sequence>
<dbReference type="PANTHER" id="PTHR34040:SF2">
    <property type="entry name" value="FLAGELLAR BIOSYNTHETIC PROTEIN FLIQ"/>
    <property type="match status" value="1"/>
</dbReference>
<evidence type="ECO:0000256" key="7">
    <source>
        <dbReference type="ARBA" id="ARBA00023136"/>
    </source>
</evidence>
<gene>
    <name evidence="9 10" type="primary">fliQ</name>
    <name evidence="10" type="ORF">SH1V18_14510</name>
</gene>
<dbReference type="GO" id="GO:0044780">
    <property type="term" value="P:bacterial-type flagellum assembly"/>
    <property type="evidence" value="ECO:0007669"/>
    <property type="project" value="InterPro"/>
</dbReference>
<evidence type="ECO:0000256" key="4">
    <source>
        <dbReference type="ARBA" id="ARBA00022475"/>
    </source>
</evidence>
<keyword evidence="4 9" id="KW-1003">Cell membrane</keyword>
<evidence type="ECO:0000256" key="9">
    <source>
        <dbReference type="RuleBase" id="RU364090"/>
    </source>
</evidence>
<evidence type="ECO:0000256" key="5">
    <source>
        <dbReference type="ARBA" id="ARBA00022692"/>
    </source>
</evidence>
<evidence type="ECO:0000256" key="3">
    <source>
        <dbReference type="ARBA" id="ARBA00021718"/>
    </source>
</evidence>
<feature type="transmembrane region" description="Helical" evidence="9">
    <location>
        <begin position="50"/>
        <end position="70"/>
    </location>
</feature>
<evidence type="ECO:0000256" key="1">
    <source>
        <dbReference type="ARBA" id="ARBA00004651"/>
    </source>
</evidence>
<dbReference type="InterPro" id="IPR002191">
    <property type="entry name" value="Bac_export_3"/>
</dbReference>
<dbReference type="EMBL" id="BRLB01000002">
    <property type="protein sequence ID" value="GKX28971.1"/>
    <property type="molecule type" value="Genomic_DNA"/>
</dbReference>
<dbReference type="GO" id="GO:0009425">
    <property type="term" value="C:bacterial-type flagellum basal body"/>
    <property type="evidence" value="ECO:0007669"/>
    <property type="project" value="UniProtKB-SubCell"/>
</dbReference>
<dbReference type="GO" id="GO:0009306">
    <property type="term" value="P:protein secretion"/>
    <property type="evidence" value="ECO:0007669"/>
    <property type="project" value="InterPro"/>
</dbReference>
<keyword evidence="10" id="KW-0966">Cell projection</keyword>
<accession>A0A9W5YA74</accession>